<organism evidence="5 6">
    <name type="scientific">Candidatus Chryseopegocella kryptomonas</name>
    <dbReference type="NCBI Taxonomy" id="1633643"/>
    <lineage>
        <taxon>Bacteria</taxon>
        <taxon>Pseudomonadati</taxon>
        <taxon>Candidatus Kryptoniota</taxon>
        <taxon>Candidatus Chryseopegocella</taxon>
    </lineage>
</organism>
<dbReference type="AlphaFoldDB" id="A0A0P1NTQ4"/>
<dbReference type="InterPro" id="IPR037257">
    <property type="entry name" value="T2SS_E_N_sf"/>
</dbReference>
<keyword evidence="6" id="KW-1185">Reference proteome</keyword>
<dbReference type="InterPro" id="IPR001482">
    <property type="entry name" value="T2SS/T4SS_dom"/>
</dbReference>
<evidence type="ECO:0000256" key="2">
    <source>
        <dbReference type="ARBA" id="ARBA00022741"/>
    </source>
</evidence>
<dbReference type="SUPFAM" id="SSF52540">
    <property type="entry name" value="P-loop containing nucleoside triphosphate hydrolases"/>
    <property type="match status" value="1"/>
</dbReference>
<dbReference type="PANTHER" id="PTHR30258:SF1">
    <property type="entry name" value="PROTEIN TRANSPORT PROTEIN HOFB HOMOLOG"/>
    <property type="match status" value="1"/>
</dbReference>
<keyword evidence="3" id="KW-0067">ATP-binding</keyword>
<evidence type="ECO:0000313" key="5">
    <source>
        <dbReference type="EMBL" id="CUT02381.1"/>
    </source>
</evidence>
<dbReference type="Proteomes" id="UP000199197">
    <property type="component" value="Unassembled WGS sequence"/>
</dbReference>
<feature type="domain" description="Bacterial type II secretion system protein E" evidence="4">
    <location>
        <begin position="200"/>
        <end position="354"/>
    </location>
</feature>
<dbReference type="Gene3D" id="3.30.450.90">
    <property type="match status" value="1"/>
</dbReference>
<evidence type="ECO:0000259" key="4">
    <source>
        <dbReference type="Pfam" id="PF00437"/>
    </source>
</evidence>
<evidence type="ECO:0000313" key="6">
    <source>
        <dbReference type="Proteomes" id="UP000199197"/>
    </source>
</evidence>
<evidence type="ECO:0000256" key="3">
    <source>
        <dbReference type="ARBA" id="ARBA00022840"/>
    </source>
</evidence>
<protein>
    <submittedName>
        <fullName evidence="5">Type II/IV secretion system protein</fullName>
    </submittedName>
</protein>
<dbReference type="GO" id="GO:0016887">
    <property type="term" value="F:ATP hydrolysis activity"/>
    <property type="evidence" value="ECO:0007669"/>
    <property type="project" value="TreeGrafter"/>
</dbReference>
<dbReference type="SUPFAM" id="SSF160246">
    <property type="entry name" value="EspE N-terminal domain-like"/>
    <property type="match status" value="1"/>
</dbReference>
<accession>A0A0P1NTQ4</accession>
<name>A0A0P1NTQ4_9BACT</name>
<keyword evidence="2" id="KW-0547">Nucleotide-binding</keyword>
<dbReference type="EMBL" id="CZVW01000012">
    <property type="protein sequence ID" value="CUT02381.1"/>
    <property type="molecule type" value="Genomic_DNA"/>
</dbReference>
<sequence>MTVGVDITDKLGYTLLKKGIIDYETLERALKIKEQEDSKTRRSLAQILVTDFGVDHDLVFKEVANLYGFREIYLADENIDKNRIDFIKKLVDPLPQPLKEQMREEKILPLKYDEQRPDKLIIISADPTSRSIPMIARALGAKRYEVCYVRFKDMQNLFDKVFPPENEFLKVLEESKIEITEDQLEEETLDEAAIEAEINKSMLVNLVEGMLVEAVRKGASDIHIIPKDARTTEIHFRIDGKLRLWHVQEGIRPEAIAAVVKDRSKNVDRFEREMAQDGFIQRKVDGHMIRYRVSVLPIVGREFQYKFESIVIRVLDDRKVITDLDKLGFQGKAKEFFIKAISKPQGMVIVTGPT</sequence>
<dbReference type="Pfam" id="PF00437">
    <property type="entry name" value="T2SSE"/>
    <property type="match status" value="1"/>
</dbReference>
<dbReference type="InterPro" id="IPR027417">
    <property type="entry name" value="P-loop_NTPase"/>
</dbReference>
<dbReference type="PANTHER" id="PTHR30258">
    <property type="entry name" value="TYPE II SECRETION SYSTEM PROTEIN GSPE-RELATED"/>
    <property type="match status" value="1"/>
</dbReference>
<dbReference type="GO" id="GO:0005524">
    <property type="term" value="F:ATP binding"/>
    <property type="evidence" value="ECO:0007669"/>
    <property type="project" value="UniProtKB-KW"/>
</dbReference>
<reference evidence="6" key="1">
    <citation type="submission" date="2015-11" db="EMBL/GenBank/DDBJ databases">
        <authorList>
            <person name="Varghese N."/>
        </authorList>
    </citation>
    <scope>NUCLEOTIDE SEQUENCE [LARGE SCALE GENOMIC DNA]</scope>
    <source>
        <strain evidence="6">JGI-23</strain>
    </source>
</reference>
<dbReference type="GO" id="GO:0005886">
    <property type="term" value="C:plasma membrane"/>
    <property type="evidence" value="ECO:0007669"/>
    <property type="project" value="TreeGrafter"/>
</dbReference>
<gene>
    <name evidence="5" type="ORF">JGI23_01239</name>
</gene>
<evidence type="ECO:0000256" key="1">
    <source>
        <dbReference type="ARBA" id="ARBA00006611"/>
    </source>
</evidence>
<proteinExistence type="inferred from homology"/>
<comment type="similarity">
    <text evidence="1">Belongs to the GSP E family.</text>
</comment>